<feature type="compositionally biased region" description="Acidic residues" evidence="2">
    <location>
        <begin position="321"/>
        <end position="333"/>
    </location>
</feature>
<dbReference type="Pfam" id="PF00581">
    <property type="entry name" value="Rhodanese"/>
    <property type="match status" value="1"/>
</dbReference>
<evidence type="ECO:0000313" key="5">
    <source>
        <dbReference type="Proteomes" id="UP001302429"/>
    </source>
</evidence>
<feature type="region of interest" description="Disordered" evidence="2">
    <location>
        <begin position="306"/>
        <end position="333"/>
    </location>
</feature>
<dbReference type="EC" id="1.14.-.-" evidence="1"/>
<dbReference type="Gene3D" id="3.30.70.100">
    <property type="match status" value="1"/>
</dbReference>
<dbReference type="AlphaFoldDB" id="A0AA97F7J2"/>
<dbReference type="InterPro" id="IPR040503">
    <property type="entry name" value="TRHO_N"/>
</dbReference>
<dbReference type="Gene3D" id="3.40.250.10">
    <property type="entry name" value="Rhodanese-like domain"/>
    <property type="match status" value="1"/>
</dbReference>
<feature type="compositionally biased region" description="Basic and acidic residues" evidence="2">
    <location>
        <begin position="306"/>
        <end position="320"/>
    </location>
</feature>
<accession>A0AA97F7J2</accession>
<dbReference type="EMBL" id="CP136594">
    <property type="protein sequence ID" value="WOE75854.1"/>
    <property type="molecule type" value="Genomic_DNA"/>
</dbReference>
<proteinExistence type="inferred from homology"/>
<dbReference type="NCBIfam" id="NF001136">
    <property type="entry name" value="PRK00142.1-4"/>
    <property type="match status" value="1"/>
</dbReference>
<dbReference type="SMART" id="SM00450">
    <property type="entry name" value="RHOD"/>
    <property type="match status" value="1"/>
</dbReference>
<protein>
    <recommendedName>
        <fullName evidence="1">tRNA uridine(34) hydroxylase</fullName>
        <ecNumber evidence="1">1.14.-.-</ecNumber>
    </recommendedName>
    <alternativeName>
        <fullName evidence="1">tRNA hydroxylation protein O</fullName>
    </alternativeName>
</protein>
<dbReference type="PROSITE" id="PS50206">
    <property type="entry name" value="RHODANESE_3"/>
    <property type="match status" value="1"/>
</dbReference>
<keyword evidence="1" id="KW-0819">tRNA processing</keyword>
<dbReference type="KEGG" id="acoa:RB602_03830"/>
<evidence type="ECO:0000313" key="4">
    <source>
        <dbReference type="EMBL" id="WOE75854.1"/>
    </source>
</evidence>
<reference evidence="4 5" key="1">
    <citation type="submission" date="2023-10" db="EMBL/GenBank/DDBJ databases">
        <title>Complete genome sequence of a Sphingomonadaceae bacterium.</title>
        <authorList>
            <person name="Yan C."/>
        </authorList>
    </citation>
    <scope>NUCLEOTIDE SEQUENCE [LARGE SCALE GENOMIC DNA]</scope>
    <source>
        <strain evidence="4 5">SCSIO 66989</strain>
    </source>
</reference>
<sequence length="333" mass="37500">MSKTPAPYCVAALYHFAPVADREAMQQALQTVCVEQGVKGTVLIADEGVNGTIAGDDEAVETVIAHIREYPGFEGLEVKYSYAEEAPFLRMKVRLKSEIVTMGVDGVDAAHDKGEYIAPTEWNAAIADPDTIVIDTRNTYEVAIGSFDGAINPDTHSFRDFPQWFDDFAQKLREQDNAPRIAMFCTGGIRCEKATAYVRQQGFDDVVHLKGGILKYLENVPEAESQFDGSCFVFDERVSVTHGLKQGEHTLCRACRRPLTPDELKHPDYVEGEQCQYCAHSRTEEQKARYRERQKQMELAERRNAQHLAQEMEQKQKNEPVDDLWEVLGSGEE</sequence>
<dbReference type="CDD" id="cd01518">
    <property type="entry name" value="RHOD_YceA"/>
    <property type="match status" value="1"/>
</dbReference>
<keyword evidence="1" id="KW-0560">Oxidoreductase</keyword>
<dbReference type="GO" id="GO:0006400">
    <property type="term" value="P:tRNA modification"/>
    <property type="evidence" value="ECO:0007669"/>
    <property type="project" value="UniProtKB-UniRule"/>
</dbReference>
<dbReference type="SUPFAM" id="SSF52821">
    <property type="entry name" value="Rhodanese/Cell cycle control phosphatase"/>
    <property type="match status" value="1"/>
</dbReference>
<comment type="function">
    <text evidence="1">Catalyzes oxygen-dependent 5-hydroxyuridine (ho5U) modification at position 34 in tRNAs.</text>
</comment>
<comment type="catalytic activity">
    <reaction evidence="1">
        <text>uridine(34) in tRNA + AH2 + O2 = 5-hydroxyuridine(34) in tRNA + A + H2O</text>
        <dbReference type="Rhea" id="RHEA:64224"/>
        <dbReference type="Rhea" id="RHEA-COMP:11727"/>
        <dbReference type="Rhea" id="RHEA-COMP:13381"/>
        <dbReference type="ChEBI" id="CHEBI:13193"/>
        <dbReference type="ChEBI" id="CHEBI:15377"/>
        <dbReference type="ChEBI" id="CHEBI:15379"/>
        <dbReference type="ChEBI" id="CHEBI:17499"/>
        <dbReference type="ChEBI" id="CHEBI:65315"/>
        <dbReference type="ChEBI" id="CHEBI:136877"/>
    </reaction>
</comment>
<dbReference type="InterPro" id="IPR001763">
    <property type="entry name" value="Rhodanese-like_dom"/>
</dbReference>
<evidence type="ECO:0000259" key="3">
    <source>
        <dbReference type="PROSITE" id="PS50206"/>
    </source>
</evidence>
<feature type="domain" description="Rhodanese" evidence="3">
    <location>
        <begin position="127"/>
        <end position="225"/>
    </location>
</feature>
<gene>
    <name evidence="1" type="primary">trhO</name>
    <name evidence="4" type="ORF">RB602_03830</name>
</gene>
<dbReference type="PANTHER" id="PTHR43268">
    <property type="entry name" value="THIOSULFATE SULFURTRANSFERASE/RHODANESE-LIKE DOMAIN-CONTAINING PROTEIN 2"/>
    <property type="match status" value="1"/>
</dbReference>
<dbReference type="Proteomes" id="UP001302429">
    <property type="component" value="Chromosome"/>
</dbReference>
<dbReference type="InterPro" id="IPR020936">
    <property type="entry name" value="TrhO"/>
</dbReference>
<evidence type="ECO:0000256" key="1">
    <source>
        <dbReference type="HAMAP-Rule" id="MF_00469"/>
    </source>
</evidence>
<dbReference type="PANTHER" id="PTHR43268:SF3">
    <property type="entry name" value="RHODANESE-LIKE DOMAIN-CONTAINING PROTEIN 7-RELATED"/>
    <property type="match status" value="1"/>
</dbReference>
<organism evidence="4 5">
    <name type="scientific">Alterisphingorhabdus coralli</name>
    <dbReference type="NCBI Taxonomy" id="3071408"/>
    <lineage>
        <taxon>Bacteria</taxon>
        <taxon>Pseudomonadati</taxon>
        <taxon>Pseudomonadota</taxon>
        <taxon>Alphaproteobacteria</taxon>
        <taxon>Sphingomonadales</taxon>
        <taxon>Sphingomonadaceae</taxon>
        <taxon>Alterisphingorhabdus (ex Yan et al. 2024)</taxon>
    </lineage>
</organism>
<evidence type="ECO:0000256" key="2">
    <source>
        <dbReference type="SAM" id="MobiDB-lite"/>
    </source>
</evidence>
<dbReference type="GO" id="GO:0016705">
    <property type="term" value="F:oxidoreductase activity, acting on paired donors, with incorporation or reduction of molecular oxygen"/>
    <property type="evidence" value="ECO:0007669"/>
    <property type="project" value="UniProtKB-UniRule"/>
</dbReference>
<name>A0AA97F7J2_9SPHN</name>
<dbReference type="Pfam" id="PF17773">
    <property type="entry name" value="UPF0176_N"/>
    <property type="match status" value="1"/>
</dbReference>
<dbReference type="InterPro" id="IPR036873">
    <property type="entry name" value="Rhodanese-like_dom_sf"/>
</dbReference>
<dbReference type="HAMAP" id="MF_00469">
    <property type="entry name" value="TrhO"/>
    <property type="match status" value="1"/>
</dbReference>
<dbReference type="RefSeq" id="WP_317083106.1">
    <property type="nucleotide sequence ID" value="NZ_CP136594.1"/>
</dbReference>
<comment type="similarity">
    <text evidence="1">Belongs to the TrhO family.</text>
</comment>
<keyword evidence="5" id="KW-1185">Reference proteome</keyword>